<dbReference type="PANTHER" id="PTHR33653">
    <property type="entry name" value="RIBONUCLEASE VAPC2"/>
    <property type="match status" value="1"/>
</dbReference>
<dbReference type="GO" id="GO:0004540">
    <property type="term" value="F:RNA nuclease activity"/>
    <property type="evidence" value="ECO:0007669"/>
    <property type="project" value="InterPro"/>
</dbReference>
<sequence>MIVDSSALLAVVFDEPERSAFVEAMLTSKCQASAATIAEAGIVADRRSTQLSRELDALLAELEVETAPVTPRQATRARTAYRRYGRGSGSPAQLNFGDCLTYALAAESGEELLFKGDDFGHTDLLLAAASTSRGAAST</sequence>
<evidence type="ECO:0000256" key="3">
    <source>
        <dbReference type="ARBA" id="ARBA00022722"/>
    </source>
</evidence>
<evidence type="ECO:0000256" key="6">
    <source>
        <dbReference type="ARBA" id="ARBA00022842"/>
    </source>
</evidence>
<evidence type="ECO:0000256" key="7">
    <source>
        <dbReference type="ARBA" id="ARBA00038093"/>
    </source>
</evidence>
<accession>K6WJP1</accession>
<evidence type="ECO:0000256" key="2">
    <source>
        <dbReference type="ARBA" id="ARBA00022649"/>
    </source>
</evidence>
<dbReference type="HAMAP" id="MF_00265">
    <property type="entry name" value="VapC_Nob1"/>
    <property type="match status" value="1"/>
</dbReference>
<comment type="similarity">
    <text evidence="7 8">Belongs to the PINc/VapC protein family.</text>
</comment>
<keyword evidence="8" id="KW-0800">Toxin</keyword>
<comment type="caution">
    <text evidence="10">The sequence shown here is derived from an EMBL/GenBank/DDBJ whole genome shotgun (WGS) entry which is preliminary data.</text>
</comment>
<feature type="binding site" evidence="8">
    <location>
        <position position="4"/>
    </location>
    <ligand>
        <name>Mg(2+)</name>
        <dbReference type="ChEBI" id="CHEBI:18420"/>
    </ligand>
</feature>
<evidence type="ECO:0000256" key="4">
    <source>
        <dbReference type="ARBA" id="ARBA00022723"/>
    </source>
</evidence>
<dbReference type="GO" id="GO:0016787">
    <property type="term" value="F:hydrolase activity"/>
    <property type="evidence" value="ECO:0007669"/>
    <property type="project" value="UniProtKB-KW"/>
</dbReference>
<evidence type="ECO:0000256" key="8">
    <source>
        <dbReference type="HAMAP-Rule" id="MF_00265"/>
    </source>
</evidence>
<dbReference type="GO" id="GO:0090729">
    <property type="term" value="F:toxin activity"/>
    <property type="evidence" value="ECO:0007669"/>
    <property type="project" value="UniProtKB-KW"/>
</dbReference>
<dbReference type="Proteomes" id="UP000008366">
    <property type="component" value="Unassembled WGS sequence"/>
</dbReference>
<keyword evidence="2 8" id="KW-1277">Toxin-antitoxin system</keyword>
<evidence type="ECO:0000256" key="1">
    <source>
        <dbReference type="ARBA" id="ARBA00001946"/>
    </source>
</evidence>
<dbReference type="eggNOG" id="COG3742">
    <property type="taxonomic scope" value="Bacteria"/>
</dbReference>
<dbReference type="InterPro" id="IPR002716">
    <property type="entry name" value="PIN_dom"/>
</dbReference>
<protein>
    <recommendedName>
        <fullName evidence="8">Ribonuclease VapC</fullName>
        <shortName evidence="8">RNase VapC</shortName>
        <ecNumber evidence="8">3.1.-.-</ecNumber>
    </recommendedName>
    <alternativeName>
        <fullName evidence="8">Toxin VapC</fullName>
    </alternativeName>
</protein>
<evidence type="ECO:0000256" key="5">
    <source>
        <dbReference type="ARBA" id="ARBA00022801"/>
    </source>
</evidence>
<dbReference type="SUPFAM" id="SSF88723">
    <property type="entry name" value="PIN domain-like"/>
    <property type="match status" value="1"/>
</dbReference>
<dbReference type="AlphaFoldDB" id="K6WJP1"/>
<evidence type="ECO:0000313" key="11">
    <source>
        <dbReference type="Proteomes" id="UP000008366"/>
    </source>
</evidence>
<keyword evidence="3 8" id="KW-0540">Nuclease</keyword>
<dbReference type="Gene3D" id="3.40.50.1010">
    <property type="entry name" value="5'-nuclease"/>
    <property type="match status" value="1"/>
</dbReference>
<dbReference type="OrthoDB" id="32625at2"/>
<keyword evidence="11" id="KW-1185">Reference proteome</keyword>
<dbReference type="GO" id="GO:0000287">
    <property type="term" value="F:magnesium ion binding"/>
    <property type="evidence" value="ECO:0007669"/>
    <property type="project" value="UniProtKB-UniRule"/>
</dbReference>
<dbReference type="CDD" id="cd09871">
    <property type="entry name" value="PIN_MtVapC28-VapC30-like"/>
    <property type="match status" value="1"/>
</dbReference>
<reference evidence="10 11" key="1">
    <citation type="submission" date="2012-08" db="EMBL/GenBank/DDBJ databases">
        <title>Whole genome shotgun sequence of Kineosphaera limosa NBRC 100340.</title>
        <authorList>
            <person name="Yoshida I."/>
            <person name="Isaki S."/>
            <person name="Hosoyama A."/>
            <person name="Tsuchikane K."/>
            <person name="Katsumata H."/>
            <person name="Ando Y."/>
            <person name="Ohji S."/>
            <person name="Hamada M."/>
            <person name="Tamura T."/>
            <person name="Yamazoe A."/>
            <person name="Yamazaki S."/>
            <person name="Fujita N."/>
        </authorList>
    </citation>
    <scope>NUCLEOTIDE SEQUENCE [LARGE SCALE GENOMIC DNA]</scope>
    <source>
        <strain evidence="10 11">NBRC 100340</strain>
    </source>
</reference>
<comment type="cofactor">
    <cofactor evidence="1 8">
        <name>Mg(2+)</name>
        <dbReference type="ChEBI" id="CHEBI:18420"/>
    </cofactor>
</comment>
<keyword evidence="5 8" id="KW-0378">Hydrolase</keyword>
<keyword evidence="6 8" id="KW-0460">Magnesium</keyword>
<dbReference type="RefSeq" id="WP_006590539.1">
    <property type="nucleotide sequence ID" value="NZ_BAHD01000001.1"/>
</dbReference>
<dbReference type="InterPro" id="IPR050556">
    <property type="entry name" value="Type_II_TA_system_RNase"/>
</dbReference>
<keyword evidence="4 8" id="KW-0479">Metal-binding</keyword>
<dbReference type="PANTHER" id="PTHR33653:SF1">
    <property type="entry name" value="RIBONUCLEASE VAPC2"/>
    <property type="match status" value="1"/>
</dbReference>
<dbReference type="STRING" id="1184609.KILIM_001_00080"/>
<gene>
    <name evidence="8" type="primary">vapC</name>
    <name evidence="10" type="ORF">KILIM_001_00080</name>
</gene>
<organism evidence="10 11">
    <name type="scientific">Kineosphaera limosa NBRC 100340</name>
    <dbReference type="NCBI Taxonomy" id="1184609"/>
    <lineage>
        <taxon>Bacteria</taxon>
        <taxon>Bacillati</taxon>
        <taxon>Actinomycetota</taxon>
        <taxon>Actinomycetes</taxon>
        <taxon>Micrococcales</taxon>
        <taxon>Dermatophilaceae</taxon>
        <taxon>Kineosphaera</taxon>
    </lineage>
</organism>
<proteinExistence type="inferred from homology"/>
<dbReference type="Pfam" id="PF01850">
    <property type="entry name" value="PIN"/>
    <property type="match status" value="1"/>
</dbReference>
<feature type="domain" description="PIN" evidence="9">
    <location>
        <begin position="1"/>
        <end position="123"/>
    </location>
</feature>
<dbReference type="InterPro" id="IPR022907">
    <property type="entry name" value="VapC_family"/>
</dbReference>
<comment type="function">
    <text evidence="8">Toxic component of a toxin-antitoxin (TA) system. An RNase.</text>
</comment>
<dbReference type="EC" id="3.1.-.-" evidence="8"/>
<dbReference type="EMBL" id="BAHD01000001">
    <property type="protein sequence ID" value="GAB94006.1"/>
    <property type="molecule type" value="Genomic_DNA"/>
</dbReference>
<evidence type="ECO:0000259" key="9">
    <source>
        <dbReference type="Pfam" id="PF01850"/>
    </source>
</evidence>
<dbReference type="InterPro" id="IPR029060">
    <property type="entry name" value="PIN-like_dom_sf"/>
</dbReference>
<name>K6WJP1_9MICO</name>
<feature type="binding site" evidence="8">
    <location>
        <position position="98"/>
    </location>
    <ligand>
        <name>Mg(2+)</name>
        <dbReference type="ChEBI" id="CHEBI:18420"/>
    </ligand>
</feature>
<evidence type="ECO:0000313" key="10">
    <source>
        <dbReference type="EMBL" id="GAB94006.1"/>
    </source>
</evidence>